<reference evidence="4 5" key="1">
    <citation type="journal article" date="2022" name="IScience">
        <title>An ultrasensitive nanofiber-based assay for enzymatic hydrolysis and deep-sea microbial degradation of cellulose.</title>
        <authorList>
            <person name="Tsudome M."/>
            <person name="Tachioka M."/>
            <person name="Miyazaki M."/>
            <person name="Uchimura K."/>
            <person name="Tsuda M."/>
            <person name="Takaki Y."/>
            <person name="Deguchi S."/>
        </authorList>
    </citation>
    <scope>NUCLEOTIDE SEQUENCE [LARGE SCALE GENOMIC DNA]</scope>
    <source>
        <strain evidence="4 5">GE09</strain>
    </source>
</reference>
<accession>A0AAN1WE53</accession>
<name>A0AAN1WE53_9GAMM</name>
<gene>
    <name evidence="4" type="ORF">MARGE09_P0122</name>
</gene>
<dbReference type="Gene3D" id="3.40.50.150">
    <property type="entry name" value="Vaccinia Virus protein VP39"/>
    <property type="match status" value="1"/>
</dbReference>
<dbReference type="PANTHER" id="PTHR43861">
    <property type="entry name" value="TRANS-ACONITATE 2-METHYLTRANSFERASE-RELATED"/>
    <property type="match status" value="1"/>
</dbReference>
<dbReference type="SUPFAM" id="SSF53335">
    <property type="entry name" value="S-adenosyl-L-methionine-dependent methyltransferases"/>
    <property type="match status" value="1"/>
</dbReference>
<keyword evidence="5" id="KW-1185">Reference proteome</keyword>
<dbReference type="PANTHER" id="PTHR43861:SF1">
    <property type="entry name" value="TRANS-ACONITATE 2-METHYLTRANSFERASE"/>
    <property type="match status" value="1"/>
</dbReference>
<dbReference type="InterPro" id="IPR029063">
    <property type="entry name" value="SAM-dependent_MTases_sf"/>
</dbReference>
<evidence type="ECO:0000313" key="5">
    <source>
        <dbReference type="Proteomes" id="UP001320119"/>
    </source>
</evidence>
<proteinExistence type="predicted"/>
<dbReference type="EMBL" id="AP023086">
    <property type="protein sequence ID" value="BCD95923.1"/>
    <property type="molecule type" value="Genomic_DNA"/>
</dbReference>
<dbReference type="GO" id="GO:0008168">
    <property type="term" value="F:methyltransferase activity"/>
    <property type="evidence" value="ECO:0007669"/>
    <property type="project" value="UniProtKB-KW"/>
</dbReference>
<dbReference type="AlphaFoldDB" id="A0AAN1WE53"/>
<dbReference type="InterPro" id="IPR041698">
    <property type="entry name" value="Methyltransf_25"/>
</dbReference>
<sequence length="170" mass="18718">MPQGISLLEVGCGTGSFMLRCSPQIAHGLGVDLNASMVDYANKQRTAHNIKNVHFECVNALHMAPSSFDIASSTLCLHELAEKDACQLLSAMLKTSKQVIIADYGYCKSLAGRCAIELDEMLSGHYRNFKLYQKKGAIPAYVKQIGARIEREYASDIEGIYIWVIQGKIS</sequence>
<keyword evidence="2" id="KW-0808">Transferase</keyword>
<dbReference type="GO" id="GO:0032259">
    <property type="term" value="P:methylation"/>
    <property type="evidence" value="ECO:0007669"/>
    <property type="project" value="UniProtKB-KW"/>
</dbReference>
<evidence type="ECO:0000259" key="3">
    <source>
        <dbReference type="Pfam" id="PF13649"/>
    </source>
</evidence>
<evidence type="ECO:0000256" key="2">
    <source>
        <dbReference type="ARBA" id="ARBA00022679"/>
    </source>
</evidence>
<dbReference type="Pfam" id="PF13649">
    <property type="entry name" value="Methyltransf_25"/>
    <property type="match status" value="1"/>
</dbReference>
<dbReference type="Proteomes" id="UP001320119">
    <property type="component" value="Chromosome"/>
</dbReference>
<evidence type="ECO:0000313" key="4">
    <source>
        <dbReference type="EMBL" id="BCD95923.1"/>
    </source>
</evidence>
<protein>
    <recommendedName>
        <fullName evidence="3">Methyltransferase domain-containing protein</fullName>
    </recommendedName>
</protein>
<evidence type="ECO:0000256" key="1">
    <source>
        <dbReference type="ARBA" id="ARBA00022603"/>
    </source>
</evidence>
<keyword evidence="1" id="KW-0489">Methyltransferase</keyword>
<feature type="domain" description="Methyltransferase" evidence="3">
    <location>
        <begin position="8"/>
        <end position="94"/>
    </location>
</feature>
<dbReference type="KEGG" id="marq:MARGE09_P0122"/>
<dbReference type="CDD" id="cd02440">
    <property type="entry name" value="AdoMet_MTases"/>
    <property type="match status" value="1"/>
</dbReference>
<organism evidence="4 5">
    <name type="scientific">Marinagarivorans cellulosilyticus</name>
    <dbReference type="NCBI Taxonomy" id="2721545"/>
    <lineage>
        <taxon>Bacteria</taxon>
        <taxon>Pseudomonadati</taxon>
        <taxon>Pseudomonadota</taxon>
        <taxon>Gammaproteobacteria</taxon>
        <taxon>Cellvibrionales</taxon>
        <taxon>Cellvibrionaceae</taxon>
        <taxon>Marinagarivorans</taxon>
    </lineage>
</organism>